<comment type="caution">
    <text evidence="1">The sequence shown here is derived from an EMBL/GenBank/DDBJ whole genome shotgun (WGS) entry which is preliminary data.</text>
</comment>
<dbReference type="EMBL" id="JANBUK010000814">
    <property type="protein sequence ID" value="KAJ2788603.1"/>
    <property type="molecule type" value="Genomic_DNA"/>
</dbReference>
<gene>
    <name evidence="1" type="ORF">GGI18_002866</name>
</gene>
<reference evidence="1" key="1">
    <citation type="submission" date="2022-07" db="EMBL/GenBank/DDBJ databases">
        <title>Phylogenomic reconstructions and comparative analyses of Kickxellomycotina fungi.</title>
        <authorList>
            <person name="Reynolds N.K."/>
            <person name="Stajich J.E."/>
            <person name="Barry K."/>
            <person name="Grigoriev I.V."/>
            <person name="Crous P."/>
            <person name="Smith M.E."/>
        </authorList>
    </citation>
    <scope>NUCLEOTIDE SEQUENCE</scope>
    <source>
        <strain evidence="1">BCRC 34191</strain>
    </source>
</reference>
<feature type="non-terminal residue" evidence="1">
    <location>
        <position position="373"/>
    </location>
</feature>
<dbReference type="Proteomes" id="UP001140066">
    <property type="component" value="Unassembled WGS sequence"/>
</dbReference>
<organism evidence="1 2">
    <name type="scientific">Coemansia linderi</name>
    <dbReference type="NCBI Taxonomy" id="2663919"/>
    <lineage>
        <taxon>Eukaryota</taxon>
        <taxon>Fungi</taxon>
        <taxon>Fungi incertae sedis</taxon>
        <taxon>Zoopagomycota</taxon>
        <taxon>Kickxellomycotina</taxon>
        <taxon>Kickxellomycetes</taxon>
        <taxon>Kickxellales</taxon>
        <taxon>Kickxellaceae</taxon>
        <taxon>Coemansia</taxon>
    </lineage>
</organism>
<proteinExistence type="predicted"/>
<protein>
    <submittedName>
        <fullName evidence="1">Uncharacterized protein</fullName>
    </submittedName>
</protein>
<evidence type="ECO:0000313" key="1">
    <source>
        <dbReference type="EMBL" id="KAJ2788603.1"/>
    </source>
</evidence>
<accession>A0ACC1KDW6</accession>
<keyword evidence="2" id="KW-1185">Reference proteome</keyword>
<name>A0ACC1KDW6_9FUNG</name>
<evidence type="ECO:0000313" key="2">
    <source>
        <dbReference type="Proteomes" id="UP001140066"/>
    </source>
</evidence>
<sequence length="373" mass="40969">MTPAATGVNVIFRSPSSTTKKNWGQCNMLVLQLCRGNISRLHVESQTECALPMLKLHSLSGLTSITQGFSMASVPFAQVAYLNADTLQEPNLLRIEEVGWRTLIYGGTKTSAVYSCLTKLLLAVWGNDDDSAWAAIEDAALFPALPEMTLMPNYPFSDDLLFRGNGRTLQNMFIPFMALSKDVLRQFNVLDRSGATRMGLIEIDLPGHIDEMFLTLRSDAHIVQQIRSILGATAVLTLVGTVSVGLLLRALKTAANTAVLRKLDVFSHPLGASEALSIISAIPSLATLSTAISELVSTIEDIPVSEPPCTLRERYPQGNSNFRRLYVFCDDSDDADEDGWTDEESDDHDYNLDDMNYCPCCGHVHYDGDNHSD</sequence>